<dbReference type="PROSITE" id="PS51723">
    <property type="entry name" value="PEPTIDASE_M60"/>
    <property type="match status" value="1"/>
</dbReference>
<dbReference type="Proteomes" id="UP000294848">
    <property type="component" value="Unassembled WGS sequence"/>
</dbReference>
<dbReference type="CDD" id="cd14948">
    <property type="entry name" value="BACON"/>
    <property type="match status" value="1"/>
</dbReference>
<dbReference type="InterPro" id="IPR031161">
    <property type="entry name" value="Peptidase_M60_dom"/>
</dbReference>
<reference evidence="2 3" key="1">
    <citation type="submission" date="2019-03" db="EMBL/GenBank/DDBJ databases">
        <title>Freshwater and sediment microbial communities from various areas in North America, analyzing microbe dynamics in response to fracking.</title>
        <authorList>
            <person name="Lamendella R."/>
        </authorList>
    </citation>
    <scope>NUCLEOTIDE SEQUENCE [LARGE SCALE GENOMIC DNA]</scope>
    <source>
        <strain evidence="2 3">114D</strain>
    </source>
</reference>
<dbReference type="InterPro" id="IPR051244">
    <property type="entry name" value="TCAF"/>
</dbReference>
<evidence type="ECO:0000313" key="3">
    <source>
        <dbReference type="Proteomes" id="UP000294848"/>
    </source>
</evidence>
<dbReference type="PANTHER" id="PTHR15730:SF5">
    <property type="entry name" value="SI:CH211-210B2.2-RELATED"/>
    <property type="match status" value="1"/>
</dbReference>
<comment type="caution">
    <text evidence="2">The sequence shown here is derived from an EMBL/GenBank/DDBJ whole genome shotgun (WGS) entry which is preliminary data.</text>
</comment>
<gene>
    <name evidence="2" type="ORF">DET52_11043</name>
</gene>
<dbReference type="EMBL" id="SNWI01000010">
    <property type="protein sequence ID" value="TDN97126.1"/>
    <property type="molecule type" value="Genomic_DNA"/>
</dbReference>
<dbReference type="Gene3D" id="2.60.120.1250">
    <property type="entry name" value="Peptidase M60, enhancin-like domain 1"/>
    <property type="match status" value="1"/>
</dbReference>
<feature type="domain" description="Peptidase M60" evidence="1">
    <location>
        <begin position="341"/>
        <end position="630"/>
    </location>
</feature>
<organism evidence="2 3">
    <name type="scientific">Sunxiuqinia elliptica</name>
    <dbReference type="NCBI Taxonomy" id="655355"/>
    <lineage>
        <taxon>Bacteria</taxon>
        <taxon>Pseudomonadati</taxon>
        <taxon>Bacteroidota</taxon>
        <taxon>Bacteroidia</taxon>
        <taxon>Marinilabiliales</taxon>
        <taxon>Prolixibacteraceae</taxon>
        <taxon>Sunxiuqinia</taxon>
    </lineage>
</organism>
<dbReference type="PROSITE" id="PS51257">
    <property type="entry name" value="PROKAR_LIPOPROTEIN"/>
    <property type="match status" value="1"/>
</dbReference>
<dbReference type="PANTHER" id="PTHR15730">
    <property type="entry name" value="EXPERIMENTAL AUTOIMMUNE PROSTATITIS ANTIGEN 2-RELATED"/>
    <property type="match status" value="1"/>
</dbReference>
<dbReference type="Pfam" id="PF00754">
    <property type="entry name" value="F5_F8_type_C"/>
    <property type="match status" value="1"/>
</dbReference>
<accession>A0A4R6GPP9</accession>
<dbReference type="Gene3D" id="3.40.390.80">
    <property type="entry name" value="Peptidase M60, enhancin-like domain 2"/>
    <property type="match status" value="1"/>
</dbReference>
<proteinExistence type="predicted"/>
<name>A0A4R6GPP9_9BACT</name>
<dbReference type="Pfam" id="PF13402">
    <property type="entry name" value="Peptidase_M60"/>
    <property type="match status" value="1"/>
</dbReference>
<dbReference type="InterPro" id="IPR000421">
    <property type="entry name" value="FA58C"/>
</dbReference>
<dbReference type="OrthoDB" id="3954368at2"/>
<dbReference type="InterPro" id="IPR024361">
    <property type="entry name" value="BACON"/>
</dbReference>
<dbReference type="RefSeq" id="WP_133466441.1">
    <property type="nucleotide sequence ID" value="NZ_SNWI01000010.1"/>
</dbReference>
<dbReference type="SMART" id="SM01276">
    <property type="entry name" value="M60-like"/>
    <property type="match status" value="1"/>
</dbReference>
<sequence length="740" mass="84400">MRKEVILYFCIYLLFISCSKKTELSTPDIPQLEFSFNSITIGRLASKQVVGVTTNVENLVCETGVDWCVANYENGEVVIEAFTNPNADTRAAIVFVSSGNLKKSITVSQLGLNSYEGDIKGDIKLEVKKATASSVQPGAEIKYSFDGNFDKGYHSNWSNTATNYFPIRLTYEFENIPTMDYIIYYPRKIGVNGNIKEFELWIATEDNPTLTKYGDYNFNGSSASSRVTFSKAITKPATIQLVVKSGAGDGQGFVSCAEMEFYRKNPDNFDFLSIFKDNSCSELKPGITESDVMAISNDFFKDMALEIFRNEYNQEFRIQEYRPWQDPAVMAKVNRTSTYSLRDNPTGIYVTAGEEFVFFANNPYHENVSILIQDLENGFGGNSYPVANGLNKINVTSGGLVYVMYHTKDATEDPVKINFVTGTINGYFDSQKHNTEDWDRLLSNAGYKHFDILGEYAHLTFPTEKFRENTPDGLALINKYDELVRLEWEFMGLFKYNKNFNNRMYFHVDYTDSYMYSTSYRTAYVTGTMNELCSQNKFATSPWGPAHEVGHSNQTRPGLKWIGMTEVTNNIHSMHIQTSWGNQSRLIVDGVYNTAFNNLLNRGIPHNGYDGDKGVFVKLVPFWQLKLYLLDALGKDDFYKDLYEYMRNQDYSQATNDGFYQLDFVRAACRIANLDLTQFFKAWGFLEPVDITVKDYATKQFTITQNEIDDLKAEIAAKNYPKPEHSNIFEITDNNVSNYR</sequence>
<dbReference type="Gene3D" id="1.10.390.30">
    <property type="entry name" value="Peptidase M60, enhancin-like domain 3"/>
    <property type="match status" value="1"/>
</dbReference>
<dbReference type="SUPFAM" id="SSF49785">
    <property type="entry name" value="Galactose-binding domain-like"/>
    <property type="match status" value="1"/>
</dbReference>
<evidence type="ECO:0000313" key="2">
    <source>
        <dbReference type="EMBL" id="TDN97126.1"/>
    </source>
</evidence>
<dbReference type="InterPro" id="IPR008979">
    <property type="entry name" value="Galactose-bd-like_sf"/>
</dbReference>
<evidence type="ECO:0000259" key="1">
    <source>
        <dbReference type="PROSITE" id="PS51723"/>
    </source>
</evidence>
<dbReference type="InterPro" id="IPR042279">
    <property type="entry name" value="Pep_M60_3"/>
</dbReference>
<dbReference type="AlphaFoldDB" id="A0A4R6GPP9"/>
<dbReference type="Gene3D" id="2.60.120.260">
    <property type="entry name" value="Galactose-binding domain-like"/>
    <property type="match status" value="1"/>
</dbReference>
<protein>
    <submittedName>
        <fullName evidence="2">F5/8 type C domain-containing protein</fullName>
    </submittedName>
</protein>